<keyword evidence="2" id="KW-1185">Reference proteome</keyword>
<gene>
    <name evidence="1" type="ORF">KPL71_000358</name>
</gene>
<sequence>MASGSPRTRIDQFYASKKRKSRSPSVKSGRAEKDAKITVEVSPSAKGTLDNYLKNSQDDGHTSKQSLLSRHEVVKRNLSLEIDKYSKDEKNQALLSDQAQPQATQKVISRCSSKEGNSEVGCHMKDGSAHIPESLELKQFPTDFLSLYCSEIHSSASSPSEAKLKDHKRHSSPSLLGGEDNKIAKKKYCVSNLLQSGEQTTCSNAKNIEETQSGFIVKTGNLVPNSSQRVTDSNASLLLQASLRKCDKSSKSTLNTTACYTPEPSIVKTYVRETPKSTCGNSIFSPGEAFWNEAIEIADGFFAHTDIGPSQIAEGIADSKSQNEINNSYNLRNKNYNKSKEMLNEGDSKVQHIKAGGSLKQMGKDVIDSVKELSPLPIKHLDFLFEDKNLKGTKPGCGAADTSEAMMFRDGVVSEKGSVTHKSCQKIKFKCHHDNTSRTEGISDVQEKDSVLIVHERKLDISSQGIDSITSDSPTNVIKKPVGNEKSDEAGTPSSSGMLKDCLDLSSWLPSEICSIYKKRGISKLYPWQVECLHVDGVLQRRNLVYCASTSAGKSFVAEILMLRRLISTGKMALLVLPYVSICAEKAEHLEVLLEPLGRHVRSYYGNQGGGSLPKDTSVAVCTIEKANSLVNRMLEEGRLSEIGIIVIDELHMVADQNRGYLLELLLTKLRYAAGEGTSDSSSGENSGTSSGKADPAHGLQIVGMSATMPNVAAVADWLQAALYETNFRPVPLEEYIKVGNAIYSKKMDVVRTILTAANLGGKDPDHIVELCDEVVQEGHSVLIFCSSRKGCESTARHVSKFLKKFSINVHSSDSEFIDITSAIDALRRCPAGLDPVLEETLPSGVAYHHAGLTVEEREVVETCYRKGLVRVLTATSTLAAGVNLPARRVIFRQPRIGRDFIDGTRYRQMAGRAGRTGIDTKGESMLICKPEEVKKIMGLLNESCPPLHSCLSEDKNGMTHAILEVVAGGIVQTAEDIHRYVRCTLLNSTKPFQDVVKSAQDSLRWLCHRKFLEWNEDTKLYSTTPLGRAAFGSSLCPEESLIVLDDLSRAREGFVLASDLHLVYLSTPINVEVEPDWELYYERFLELSALDQSVGNQVGVSEPYLMRMAHGAPMRISSKLRDSTKGLHGKLEYRLGITSNNMLSDAQTLRVCKRFYVALILSRLVQETPVLEVCETFKVARGMVQALQENAGRFASMVSVFCERLGWYDLEGLIAKFQNRVSFGVRAEIVELTTIPYVKGSRARALYKAGLRTPLAIAEASISEIVKALFESSSWIAEAQRRVQLGVAKKIKNGARKIVLEKAEEARIAAFSAFKSLGLNVPQFSRPILSTATENSTGEEEAATTAPRNDKSSSFIFPVPMEHSDKPSLEANQISKKVDLESAGEKLLETSDNELSALVEGGSITELQQKFDAENPPVPFVGPGTGGVEFNVNASEIKIPDTTLSVQLGKNAIGTITSNRDLDLEVQDRPNRDPCLVNKDRACNKGPINAINASGGFDCFLDRWEATHEFYFDIHYDKHSEANSGVLFEIHGLAVCWENSPVYYVNLPKDLWSDHRRKDRFLIYGSSDKNVLTPEHQLEMIKQRWKRIGEIMEKRDVRKFTWNMKVQIQVLKHAAVSIQRFGGLNLVGTSLGLENVGSSFLLLSPVHLKDGIDMCIVSWILWPDDERSSNPNLEKEVKKRLSSEAAAAANRSGRWKNQMRRAAHNGCCRRVAQTRALCSVLWKLLVSEELIEALLNIEIPLVNVLADMELWGIGVDMEGCLQARNLLQKKLRYLEKKAYTLAGMKFSLYTAADIANVLYGHLKLPIPEGHNKGKQHPSTDKHCLDLLRHEHPIVPVIKEHRTLAKLLNCTLGSICSLARISMSTQKYTLHGHWLQTSTATGRLSMEEPNLQCVEHMVEFKMSNEDIYGGNAEVDHCKINARDFFIPSQENWILLAADYSQIELRLMAHFSKDPALIGLLSKPHGDVFTMIAARWTGRSEDSVGSQERDQTKRLIYGILYGMGPNTLSEQLNCSSNEAKEKIKSFKSSFPGVASWLHVAVSSCHQKGYVETLKGRKRFLSKIKFGNNKEKSKAQRQAVNSICQGSAADIIKIAMINIHSIIVGGVYKPDSSLAANFQMLKGRCRLLLQVHDELVLEVDPSVIKEAVSLVQKCMESAALLLVPLLVKIQVGSTWGSLEPFQADNYTNVVPDLVLVSSGFPQVTIREGLERTCSGVEYLFVLGREGIISIIVIQLSDSVMKLKIAVCLLSIFKQLRVVERIEDTIFVLIFFIWDTVLANQNDDVVDADWLHLSSGISNRFTSQPQSKTVKIAP</sequence>
<reference evidence="2" key="1">
    <citation type="journal article" date="2023" name="Hortic. Res.">
        <title>A chromosome-level phased genome enabling allele-level studies in sweet orange: a case study on citrus Huanglongbing tolerance.</title>
        <authorList>
            <person name="Wu B."/>
            <person name="Yu Q."/>
            <person name="Deng Z."/>
            <person name="Duan Y."/>
            <person name="Luo F."/>
            <person name="Gmitter F. Jr."/>
        </authorList>
    </citation>
    <scope>NUCLEOTIDE SEQUENCE [LARGE SCALE GENOMIC DNA]</scope>
    <source>
        <strain evidence="2">cv. Valencia</strain>
    </source>
</reference>
<comment type="caution">
    <text evidence="1">The sequence shown here is derived from an EMBL/GenBank/DDBJ whole genome shotgun (WGS) entry which is preliminary data.</text>
</comment>
<organism evidence="1 2">
    <name type="scientific">Citrus sinensis</name>
    <name type="common">Sweet orange</name>
    <name type="synonym">Citrus aurantium var. sinensis</name>
    <dbReference type="NCBI Taxonomy" id="2711"/>
    <lineage>
        <taxon>Eukaryota</taxon>
        <taxon>Viridiplantae</taxon>
        <taxon>Streptophyta</taxon>
        <taxon>Embryophyta</taxon>
        <taxon>Tracheophyta</taxon>
        <taxon>Spermatophyta</taxon>
        <taxon>Magnoliopsida</taxon>
        <taxon>eudicotyledons</taxon>
        <taxon>Gunneridae</taxon>
        <taxon>Pentapetalae</taxon>
        <taxon>rosids</taxon>
        <taxon>malvids</taxon>
        <taxon>Sapindales</taxon>
        <taxon>Rutaceae</taxon>
        <taxon>Aurantioideae</taxon>
        <taxon>Citrus</taxon>
    </lineage>
</organism>
<keyword evidence="1" id="KW-0347">Helicase</keyword>
<dbReference type="EMBL" id="CM039170">
    <property type="protein sequence ID" value="KAH9799467.1"/>
    <property type="molecule type" value="Genomic_DNA"/>
</dbReference>
<evidence type="ECO:0000313" key="1">
    <source>
        <dbReference type="EMBL" id="KAH9799467.1"/>
    </source>
</evidence>
<keyword evidence="1" id="KW-0547">Nucleotide-binding</keyword>
<keyword evidence="1" id="KW-0067">ATP-binding</keyword>
<protein>
    <submittedName>
        <fullName evidence="1">Helicase and polymerase-containing protein TEBICHI</fullName>
    </submittedName>
</protein>
<name>A0ACB8NNM8_CITSI</name>
<keyword evidence="1" id="KW-0378">Hydrolase</keyword>
<accession>A0ACB8NNM8</accession>
<proteinExistence type="predicted"/>
<dbReference type="Proteomes" id="UP000829398">
    <property type="component" value="Chromosome 1"/>
</dbReference>
<evidence type="ECO:0000313" key="2">
    <source>
        <dbReference type="Proteomes" id="UP000829398"/>
    </source>
</evidence>